<proteinExistence type="predicted"/>
<evidence type="ECO:0000313" key="2">
    <source>
        <dbReference type="EMBL" id="MBE1514137.1"/>
    </source>
</evidence>
<dbReference type="Proteomes" id="UP000636579">
    <property type="component" value="Unassembled WGS sequence"/>
</dbReference>
<name>A0ABR9J5J6_9MICC</name>
<protein>
    <submittedName>
        <fullName evidence="2">Low temperature requirement protein LtrA</fullName>
    </submittedName>
</protein>
<sequence length="74" mass="8019">MTTVHARLGLRRMRPRDPQEEHRAASPLELFFDLVFVVAVSQAAVELHHAESAGHIASGVGAYPWCSSRSGGHG</sequence>
<evidence type="ECO:0000313" key="3">
    <source>
        <dbReference type="Proteomes" id="UP000636579"/>
    </source>
</evidence>
<gene>
    <name evidence="2" type="ORF">H4W26_000892</name>
</gene>
<dbReference type="Pfam" id="PF06772">
    <property type="entry name" value="LtrA"/>
    <property type="match status" value="1"/>
</dbReference>
<feature type="region of interest" description="Disordered" evidence="1">
    <location>
        <begin position="1"/>
        <end position="21"/>
    </location>
</feature>
<evidence type="ECO:0000256" key="1">
    <source>
        <dbReference type="SAM" id="MobiDB-lite"/>
    </source>
</evidence>
<keyword evidence="3" id="KW-1185">Reference proteome</keyword>
<dbReference type="RefSeq" id="WP_318779767.1">
    <property type="nucleotide sequence ID" value="NZ_JADBEE010000001.1"/>
</dbReference>
<reference evidence="2 3" key="1">
    <citation type="submission" date="2020-10" db="EMBL/GenBank/DDBJ databases">
        <title>Sequencing the genomes of 1000 actinobacteria strains.</title>
        <authorList>
            <person name="Klenk H.-P."/>
        </authorList>
    </citation>
    <scope>NUCLEOTIDE SEQUENCE [LARGE SCALE GENOMIC DNA]</scope>
    <source>
        <strain evidence="2 3">DSM 15474</strain>
    </source>
</reference>
<dbReference type="InterPro" id="IPR010640">
    <property type="entry name" value="Low_temperature_requirement_A"/>
</dbReference>
<dbReference type="EMBL" id="JADBEE010000001">
    <property type="protein sequence ID" value="MBE1514137.1"/>
    <property type="molecule type" value="Genomic_DNA"/>
</dbReference>
<accession>A0ABR9J5J6</accession>
<organism evidence="2 3">
    <name type="scientific">Nesterenkonia halotolerans</name>
    <dbReference type="NCBI Taxonomy" id="225325"/>
    <lineage>
        <taxon>Bacteria</taxon>
        <taxon>Bacillati</taxon>
        <taxon>Actinomycetota</taxon>
        <taxon>Actinomycetes</taxon>
        <taxon>Micrococcales</taxon>
        <taxon>Micrococcaceae</taxon>
        <taxon>Nesterenkonia</taxon>
    </lineage>
</organism>
<comment type="caution">
    <text evidence="2">The sequence shown here is derived from an EMBL/GenBank/DDBJ whole genome shotgun (WGS) entry which is preliminary data.</text>
</comment>